<dbReference type="RefSeq" id="XP_007775659.1">
    <property type="nucleotide sequence ID" value="XM_007777469.1"/>
</dbReference>
<evidence type="ECO:0000313" key="1">
    <source>
        <dbReference type="EMBL" id="EIW74308.1"/>
    </source>
</evidence>
<protein>
    <recommendedName>
        <fullName evidence="3">F-box domain-containing protein</fullName>
    </recommendedName>
</protein>
<dbReference type="AlphaFoldDB" id="R7SDR6"/>
<evidence type="ECO:0000313" key="2">
    <source>
        <dbReference type="Proteomes" id="UP000053558"/>
    </source>
</evidence>
<dbReference type="Gene3D" id="3.80.10.10">
    <property type="entry name" value="Ribonuclease Inhibitor"/>
    <property type="match status" value="1"/>
</dbReference>
<accession>R7SDR6</accession>
<dbReference type="KEGG" id="cput:CONPUDRAFT_78258"/>
<dbReference type="EMBL" id="JH711593">
    <property type="protein sequence ID" value="EIW74308.1"/>
    <property type="molecule type" value="Genomic_DNA"/>
</dbReference>
<dbReference type="Proteomes" id="UP000053558">
    <property type="component" value="Unassembled WGS sequence"/>
</dbReference>
<dbReference type="SUPFAM" id="SSF52047">
    <property type="entry name" value="RNI-like"/>
    <property type="match status" value="1"/>
</dbReference>
<name>R7SDR6_CONPW</name>
<gene>
    <name evidence="1" type="ORF">CONPUDRAFT_78258</name>
</gene>
<reference evidence="2" key="1">
    <citation type="journal article" date="2012" name="Science">
        <title>The Paleozoic origin of enzymatic lignin decomposition reconstructed from 31 fungal genomes.</title>
        <authorList>
            <person name="Floudas D."/>
            <person name="Binder M."/>
            <person name="Riley R."/>
            <person name="Barry K."/>
            <person name="Blanchette R.A."/>
            <person name="Henrissat B."/>
            <person name="Martinez A.T."/>
            <person name="Otillar R."/>
            <person name="Spatafora J.W."/>
            <person name="Yadav J.S."/>
            <person name="Aerts A."/>
            <person name="Benoit I."/>
            <person name="Boyd A."/>
            <person name="Carlson A."/>
            <person name="Copeland A."/>
            <person name="Coutinho P.M."/>
            <person name="de Vries R.P."/>
            <person name="Ferreira P."/>
            <person name="Findley K."/>
            <person name="Foster B."/>
            <person name="Gaskell J."/>
            <person name="Glotzer D."/>
            <person name="Gorecki P."/>
            <person name="Heitman J."/>
            <person name="Hesse C."/>
            <person name="Hori C."/>
            <person name="Igarashi K."/>
            <person name="Jurgens J.A."/>
            <person name="Kallen N."/>
            <person name="Kersten P."/>
            <person name="Kohler A."/>
            <person name="Kuees U."/>
            <person name="Kumar T.K.A."/>
            <person name="Kuo A."/>
            <person name="LaButti K."/>
            <person name="Larrondo L.F."/>
            <person name="Lindquist E."/>
            <person name="Ling A."/>
            <person name="Lombard V."/>
            <person name="Lucas S."/>
            <person name="Lundell T."/>
            <person name="Martin R."/>
            <person name="McLaughlin D.J."/>
            <person name="Morgenstern I."/>
            <person name="Morin E."/>
            <person name="Murat C."/>
            <person name="Nagy L.G."/>
            <person name="Nolan M."/>
            <person name="Ohm R.A."/>
            <person name="Patyshakuliyeva A."/>
            <person name="Rokas A."/>
            <person name="Ruiz-Duenas F.J."/>
            <person name="Sabat G."/>
            <person name="Salamov A."/>
            <person name="Samejima M."/>
            <person name="Schmutz J."/>
            <person name="Slot J.C."/>
            <person name="St John F."/>
            <person name="Stenlid J."/>
            <person name="Sun H."/>
            <person name="Sun S."/>
            <person name="Syed K."/>
            <person name="Tsang A."/>
            <person name="Wiebenga A."/>
            <person name="Young D."/>
            <person name="Pisabarro A."/>
            <person name="Eastwood D.C."/>
            <person name="Martin F."/>
            <person name="Cullen D."/>
            <person name="Grigoriev I.V."/>
            <person name="Hibbett D.S."/>
        </authorList>
    </citation>
    <scope>NUCLEOTIDE SEQUENCE [LARGE SCALE GENOMIC DNA]</scope>
    <source>
        <strain evidence="2">RWD-64-598 SS2</strain>
    </source>
</reference>
<proteinExistence type="predicted"/>
<organism evidence="1 2">
    <name type="scientific">Coniophora puteana (strain RWD-64-598)</name>
    <name type="common">Brown rot fungus</name>
    <dbReference type="NCBI Taxonomy" id="741705"/>
    <lineage>
        <taxon>Eukaryota</taxon>
        <taxon>Fungi</taxon>
        <taxon>Dikarya</taxon>
        <taxon>Basidiomycota</taxon>
        <taxon>Agaricomycotina</taxon>
        <taxon>Agaricomycetes</taxon>
        <taxon>Agaricomycetidae</taxon>
        <taxon>Boletales</taxon>
        <taxon>Coniophorineae</taxon>
        <taxon>Coniophoraceae</taxon>
        <taxon>Coniophora</taxon>
    </lineage>
</organism>
<dbReference type="GeneID" id="19209729"/>
<keyword evidence="2" id="KW-1185">Reference proteome</keyword>
<sequence length="552" mass="61914">MGNVSHRSNLRDDSGTHLQKTFVKSKVMQTTLPPPEILHEIFLYFKPVGIDAIEPRRMLVSLARTCKAFKDEAIAVLWSSIPLRALFYPLPSCAVHKDGVDGPPDFEDITIDLNNSIGIKYSALESLFPPHLIGNETFPRLTDLNLPFHDDDIPWHVLPVFLVPTIRSIRLLSCSGGALSFVSLLSERCPALESLIVYNQQENLWAGSIRDTFEAVVPQLQHLKAYDGPLLLQHPPRGLSHLPSLQRISLNLCAPLWGDLSGDVRLPYRSLPFPALSDVTLELDYPHKAKVFFDAVGSQSRTQEPQPLSTTVYFHFAPSMGEVFETCTTLSSHPRFTLSSLRLLPRTNHNDDYYPDLVITLNTIRPLLQSTSLTKVDISVSPMASFTDADLEEMANAWPHLEVLKINQAVESWNTSPQITLQGLRTLLTTCLHLRRLALAMCVPASDRENDDWQLDRISNMADRTNSALTSFHLLNSQIEDDILFCVVLSKMAPKVRVNALPYGVVAADMVARKREGGFSAYSWDELSERISRFIRGGDLDIRLSQIERSRA</sequence>
<dbReference type="InterPro" id="IPR032675">
    <property type="entry name" value="LRR_dom_sf"/>
</dbReference>
<evidence type="ECO:0008006" key="3">
    <source>
        <dbReference type="Google" id="ProtNLM"/>
    </source>
</evidence>